<name>A0A6I8VXY9_DROPS</name>
<feature type="compositionally biased region" description="Low complexity" evidence="1">
    <location>
        <begin position="76"/>
        <end position="90"/>
    </location>
</feature>
<keyword evidence="2" id="KW-1185">Reference proteome</keyword>
<dbReference type="KEGG" id="dpo:26532045"/>
<evidence type="ECO:0000313" key="3">
    <source>
        <dbReference type="RefSeq" id="XP_033235922.1"/>
    </source>
</evidence>
<evidence type="ECO:0000313" key="2">
    <source>
        <dbReference type="Proteomes" id="UP000001819"/>
    </source>
</evidence>
<dbReference type="RefSeq" id="XP_033235922.1">
    <property type="nucleotide sequence ID" value="XM_033380031.1"/>
</dbReference>
<proteinExistence type="predicted"/>
<dbReference type="InParanoid" id="A0A6I8VXY9"/>
<reference evidence="3" key="1">
    <citation type="submission" date="2025-08" db="UniProtKB">
        <authorList>
            <consortium name="RefSeq"/>
        </authorList>
    </citation>
    <scope>IDENTIFICATION</scope>
    <source>
        <strain evidence="3">MV-25-SWS-2005</strain>
        <tissue evidence="3">Whole body</tissue>
    </source>
</reference>
<gene>
    <name evidence="3" type="primary">LOC26532045</name>
</gene>
<sequence>MLEIVNIKMEISMVKKWVAVESSMFWTTWIIDGIIYIQPRTKIPWPVTMGRLVKPRSYIFLYQQKKPSQQEDARDLTSSSISQSISNLDDSNSDEAYSDTGLWKPRGRIIYLKKTKIPSPMTLGRLVMPRRYRMTFPWNDDWSYAL</sequence>
<dbReference type="AlphaFoldDB" id="A0A6I8VXY9"/>
<accession>A0A6I8VXY9</accession>
<organism evidence="2 3">
    <name type="scientific">Drosophila pseudoobscura pseudoobscura</name>
    <name type="common">Fruit fly</name>
    <dbReference type="NCBI Taxonomy" id="46245"/>
    <lineage>
        <taxon>Eukaryota</taxon>
        <taxon>Metazoa</taxon>
        <taxon>Ecdysozoa</taxon>
        <taxon>Arthropoda</taxon>
        <taxon>Hexapoda</taxon>
        <taxon>Insecta</taxon>
        <taxon>Pterygota</taxon>
        <taxon>Neoptera</taxon>
        <taxon>Endopterygota</taxon>
        <taxon>Diptera</taxon>
        <taxon>Brachycera</taxon>
        <taxon>Muscomorpha</taxon>
        <taxon>Ephydroidea</taxon>
        <taxon>Drosophilidae</taxon>
        <taxon>Drosophila</taxon>
        <taxon>Sophophora</taxon>
    </lineage>
</organism>
<feature type="region of interest" description="Disordered" evidence="1">
    <location>
        <begin position="67"/>
        <end position="99"/>
    </location>
</feature>
<evidence type="ECO:0000256" key="1">
    <source>
        <dbReference type="SAM" id="MobiDB-lite"/>
    </source>
</evidence>
<protein>
    <submittedName>
        <fullName evidence="3">Uncharacterized protein</fullName>
    </submittedName>
</protein>
<dbReference type="Proteomes" id="UP000001819">
    <property type="component" value="Chromosome 4"/>
</dbReference>